<dbReference type="InterPro" id="IPR013149">
    <property type="entry name" value="ADH-like_C"/>
</dbReference>
<keyword evidence="1" id="KW-0560">Oxidoreductase</keyword>
<protein>
    <recommendedName>
        <fullName evidence="2">Alcohol dehydrogenase-like C-terminal domain-containing protein</fullName>
    </recommendedName>
</protein>
<evidence type="ECO:0000256" key="1">
    <source>
        <dbReference type="ARBA" id="ARBA00023002"/>
    </source>
</evidence>
<feature type="domain" description="Alcohol dehydrogenase-like C-terminal" evidence="2">
    <location>
        <begin position="18"/>
        <end position="89"/>
    </location>
</feature>
<keyword evidence="4" id="KW-1185">Reference proteome</keyword>
<proteinExistence type="predicted"/>
<dbReference type="EMBL" id="JBHFEH010000024">
    <property type="protein sequence ID" value="KAL2052916.1"/>
    <property type="molecule type" value="Genomic_DNA"/>
</dbReference>
<gene>
    <name evidence="3" type="ORF">ABVK25_006857</name>
</gene>
<dbReference type="PANTHER" id="PTHR45348">
    <property type="entry name" value="HYPOTHETICAL OXIDOREDUCTASE (EUROFUNG)"/>
    <property type="match status" value="1"/>
</dbReference>
<evidence type="ECO:0000259" key="2">
    <source>
        <dbReference type="Pfam" id="PF00107"/>
    </source>
</evidence>
<dbReference type="Gene3D" id="3.40.50.720">
    <property type="entry name" value="NAD(P)-binding Rossmann-like Domain"/>
    <property type="match status" value="1"/>
</dbReference>
<dbReference type="Pfam" id="PF00107">
    <property type="entry name" value="ADH_zinc_N"/>
    <property type="match status" value="1"/>
</dbReference>
<comment type="caution">
    <text evidence="3">The sequence shown here is derived from an EMBL/GenBank/DDBJ whole genome shotgun (WGS) entry which is preliminary data.</text>
</comment>
<reference evidence="3 4" key="1">
    <citation type="submission" date="2024-09" db="EMBL/GenBank/DDBJ databases">
        <title>Rethinking Asexuality: The Enigmatic Case of Functional Sexual Genes in Lepraria (Stereocaulaceae).</title>
        <authorList>
            <person name="Doellman M."/>
            <person name="Sun Y."/>
            <person name="Barcenas-Pena A."/>
            <person name="Lumbsch H.T."/>
            <person name="Grewe F."/>
        </authorList>
    </citation>
    <scope>NUCLEOTIDE SEQUENCE [LARGE SCALE GENOMIC DNA]</scope>
    <source>
        <strain evidence="3 4">Grewe 0041</strain>
    </source>
</reference>
<dbReference type="InterPro" id="IPR036291">
    <property type="entry name" value="NAD(P)-bd_dom_sf"/>
</dbReference>
<accession>A0ABR4B4X1</accession>
<sequence>MLSKQTGKAIVVWSGASAVGSNGIQLVVAAGYEVITTASPKNFEYVKKLGASMVLDYSSNTIVDDLVLALKNKQFAGLFHAAGPSEPCFEVVDKVSRKSSFLRPCLFRKINLAVSVPK</sequence>
<dbReference type="InterPro" id="IPR047122">
    <property type="entry name" value="Trans-enoyl_RdTase-like"/>
</dbReference>
<organism evidence="3 4">
    <name type="scientific">Lepraria finkii</name>
    <dbReference type="NCBI Taxonomy" id="1340010"/>
    <lineage>
        <taxon>Eukaryota</taxon>
        <taxon>Fungi</taxon>
        <taxon>Dikarya</taxon>
        <taxon>Ascomycota</taxon>
        <taxon>Pezizomycotina</taxon>
        <taxon>Lecanoromycetes</taxon>
        <taxon>OSLEUM clade</taxon>
        <taxon>Lecanoromycetidae</taxon>
        <taxon>Lecanorales</taxon>
        <taxon>Lecanorineae</taxon>
        <taxon>Stereocaulaceae</taxon>
        <taxon>Lepraria</taxon>
    </lineage>
</organism>
<dbReference type="Proteomes" id="UP001590951">
    <property type="component" value="Unassembled WGS sequence"/>
</dbReference>
<evidence type="ECO:0000313" key="4">
    <source>
        <dbReference type="Proteomes" id="UP001590951"/>
    </source>
</evidence>
<evidence type="ECO:0000313" key="3">
    <source>
        <dbReference type="EMBL" id="KAL2052916.1"/>
    </source>
</evidence>
<dbReference type="PANTHER" id="PTHR45348:SF2">
    <property type="entry name" value="ZINC-TYPE ALCOHOL DEHYDROGENASE-LIKE PROTEIN C2E1P3.01"/>
    <property type="match status" value="1"/>
</dbReference>
<dbReference type="SUPFAM" id="SSF51735">
    <property type="entry name" value="NAD(P)-binding Rossmann-fold domains"/>
    <property type="match status" value="1"/>
</dbReference>
<name>A0ABR4B4X1_9LECA</name>